<accession>A0A366MF76</accession>
<dbReference type="AlphaFoldDB" id="A0A366MF76"/>
<protein>
    <submittedName>
        <fullName evidence="2">Uncharacterized protein</fullName>
    </submittedName>
</protein>
<feature type="transmembrane region" description="Helical" evidence="1">
    <location>
        <begin position="9"/>
        <end position="26"/>
    </location>
</feature>
<dbReference type="Proteomes" id="UP000253099">
    <property type="component" value="Unassembled WGS sequence"/>
</dbReference>
<reference evidence="2 3" key="1">
    <citation type="submission" date="2018-06" db="EMBL/GenBank/DDBJ databases">
        <title>Genomic insight into two independent archaeal endosymbiosis events.</title>
        <authorList>
            <person name="Lind A.E."/>
            <person name="Lewis W.H."/>
            <person name="Spang A."/>
            <person name="Guy L."/>
            <person name="Embley M.T."/>
            <person name="Ettema T.J.G."/>
        </authorList>
    </citation>
    <scope>NUCLEOTIDE SEQUENCE [LARGE SCALE GENOMIC DNA]</scope>
    <source>
        <strain evidence="2">NOE</strain>
    </source>
</reference>
<dbReference type="EMBL" id="NIZT01000005">
    <property type="protein sequence ID" value="RBQ24330.1"/>
    <property type="molecule type" value="Genomic_DNA"/>
</dbReference>
<sequence>MINLKNKGIINFILVLVFLFCIMGFRNSAPGRGNKMVDTNYV</sequence>
<gene>
    <name evidence="2" type="ORF">ALNOE001_02520</name>
</gene>
<keyword evidence="1" id="KW-1133">Transmembrane helix</keyword>
<proteinExistence type="predicted"/>
<keyword evidence="1" id="KW-0472">Membrane</keyword>
<comment type="caution">
    <text evidence="2">The sequence shown here is derived from an EMBL/GenBank/DDBJ whole genome shotgun (WGS) entry which is preliminary data.</text>
</comment>
<keyword evidence="3" id="KW-1185">Reference proteome</keyword>
<evidence type="ECO:0000313" key="3">
    <source>
        <dbReference type="Proteomes" id="UP000253099"/>
    </source>
</evidence>
<evidence type="ECO:0000256" key="1">
    <source>
        <dbReference type="SAM" id="Phobius"/>
    </source>
</evidence>
<organism evidence="2 3">
    <name type="scientific">Candidatus Methanobinarius endosymbioticus</name>
    <dbReference type="NCBI Taxonomy" id="2006182"/>
    <lineage>
        <taxon>Archaea</taxon>
        <taxon>Methanobacteriati</taxon>
        <taxon>Methanobacteriota</taxon>
        <taxon>Methanomada group</taxon>
        <taxon>Methanobacteria</taxon>
        <taxon>Methanobacteriales</taxon>
        <taxon>Methanobacteriaceae</taxon>
        <taxon>Candidatus Methanobinarius</taxon>
    </lineage>
</organism>
<evidence type="ECO:0000313" key="2">
    <source>
        <dbReference type="EMBL" id="RBQ24330.1"/>
    </source>
</evidence>
<name>A0A366MF76_9EURY</name>
<keyword evidence="1" id="KW-0812">Transmembrane</keyword>